<dbReference type="OrthoDB" id="2943660at2759"/>
<gene>
    <name evidence="1" type="ORF">FSARC_12512</name>
</gene>
<reference evidence="1" key="1">
    <citation type="journal article" date="2020" name="BMC Genomics">
        <title>Correction to: Identification and distribution of gene clusters required for synthesis of sphingolipid metabolism inhibitors in diverse species of the filamentous fungus Fusarium.</title>
        <authorList>
            <person name="Kim H.S."/>
            <person name="Lohmar J.M."/>
            <person name="Busman M."/>
            <person name="Brown D.W."/>
            <person name="Naumann T.A."/>
            <person name="Divon H.H."/>
            <person name="Lysoe E."/>
            <person name="Uhlig S."/>
            <person name="Proctor R.H."/>
        </authorList>
    </citation>
    <scope>NUCLEOTIDE SEQUENCE</scope>
    <source>
        <strain evidence="1">NRRL 20472</strain>
    </source>
</reference>
<evidence type="ECO:0000313" key="2">
    <source>
        <dbReference type="Proteomes" id="UP000622797"/>
    </source>
</evidence>
<keyword evidence="2" id="KW-1185">Reference proteome</keyword>
<dbReference type="Proteomes" id="UP000622797">
    <property type="component" value="Unassembled WGS sequence"/>
</dbReference>
<dbReference type="AlphaFoldDB" id="A0A8H4T819"/>
<dbReference type="EMBL" id="JABEXW010000859">
    <property type="protein sequence ID" value="KAF4952973.1"/>
    <property type="molecule type" value="Genomic_DNA"/>
</dbReference>
<evidence type="ECO:0000313" key="1">
    <source>
        <dbReference type="EMBL" id="KAF4952973.1"/>
    </source>
</evidence>
<organism evidence="1 2">
    <name type="scientific">Fusarium sarcochroum</name>
    <dbReference type="NCBI Taxonomy" id="1208366"/>
    <lineage>
        <taxon>Eukaryota</taxon>
        <taxon>Fungi</taxon>
        <taxon>Dikarya</taxon>
        <taxon>Ascomycota</taxon>
        <taxon>Pezizomycotina</taxon>
        <taxon>Sordariomycetes</taxon>
        <taxon>Hypocreomycetidae</taxon>
        <taxon>Hypocreales</taxon>
        <taxon>Nectriaceae</taxon>
        <taxon>Fusarium</taxon>
        <taxon>Fusarium lateritium species complex</taxon>
    </lineage>
</organism>
<protein>
    <submittedName>
        <fullName evidence="1">Uncharacterized protein</fullName>
    </submittedName>
</protein>
<proteinExistence type="predicted"/>
<comment type="caution">
    <text evidence="1">The sequence shown here is derived from an EMBL/GenBank/DDBJ whole genome shotgun (WGS) entry which is preliminary data.</text>
</comment>
<sequence>MLASQTLLAFGPLSNSTTSLPGYGEVNVFYTYAQISDLTVNLADLVPSVWRGPETDSSELRDNMKDVHWHAAGIGFGVRGSNIPDVISLFEETINIYRKEAPDAKFFFNYNPLTFLWSVKRYFPLSSDCKDEPGKDLGYITICKEACT</sequence>
<accession>A0A8H4T819</accession>
<name>A0A8H4T819_9HYPO</name>
<reference evidence="1" key="2">
    <citation type="submission" date="2020-05" db="EMBL/GenBank/DDBJ databases">
        <authorList>
            <person name="Kim H.-S."/>
            <person name="Proctor R.H."/>
            <person name="Brown D.W."/>
        </authorList>
    </citation>
    <scope>NUCLEOTIDE SEQUENCE</scope>
    <source>
        <strain evidence="1">NRRL 20472</strain>
    </source>
</reference>